<dbReference type="HOGENOM" id="CLU_1138877_0_0_1"/>
<name>B6ILU6_CAEBR</name>
<organism evidence="1 2">
    <name type="scientific">Caenorhabditis briggsae</name>
    <dbReference type="NCBI Taxonomy" id="6238"/>
    <lineage>
        <taxon>Eukaryota</taxon>
        <taxon>Metazoa</taxon>
        <taxon>Ecdysozoa</taxon>
        <taxon>Nematoda</taxon>
        <taxon>Chromadorea</taxon>
        <taxon>Rhabditida</taxon>
        <taxon>Rhabditina</taxon>
        <taxon>Rhabditomorpha</taxon>
        <taxon>Rhabditoidea</taxon>
        <taxon>Rhabditidae</taxon>
        <taxon>Peloderinae</taxon>
        <taxon>Caenorhabditis</taxon>
    </lineage>
</organism>
<dbReference type="KEGG" id="cbr:CBG_26201"/>
<accession>B6ILU6</accession>
<dbReference type="Proteomes" id="UP000008549">
    <property type="component" value="Unassembled WGS sequence"/>
</dbReference>
<gene>
    <name evidence="1" type="ORF">CBG26201</name>
    <name evidence="1" type="ORF">CBG_26201</name>
</gene>
<dbReference type="EMBL" id="HE601136">
    <property type="protein sequence ID" value="CAS00876.1"/>
    <property type="molecule type" value="Genomic_DNA"/>
</dbReference>
<keyword evidence="2" id="KW-1185">Reference proteome</keyword>
<reference evidence="1 2" key="2">
    <citation type="journal article" date="2011" name="PLoS Genet.">
        <title>Caenorhabditis briggsae recombinant inbred line genotypes reveal inter-strain incompatibility and the evolution of recombination.</title>
        <authorList>
            <person name="Ross J.A."/>
            <person name="Koboldt D.C."/>
            <person name="Staisch J.E."/>
            <person name="Chamberlin H.M."/>
            <person name="Gupta B.P."/>
            <person name="Miller R.D."/>
            <person name="Baird S.E."/>
            <person name="Haag E.S."/>
        </authorList>
    </citation>
    <scope>NUCLEOTIDE SEQUENCE [LARGE SCALE GENOMIC DNA]</scope>
    <source>
        <strain evidence="1 2">AF16</strain>
    </source>
</reference>
<dbReference type="InParanoid" id="B6ILU6"/>
<reference evidence="1 2" key="1">
    <citation type="journal article" date="2003" name="PLoS Biol.">
        <title>The genome sequence of Caenorhabditis briggsae: a platform for comparative genomics.</title>
        <authorList>
            <person name="Stein L.D."/>
            <person name="Bao Z."/>
            <person name="Blasiar D."/>
            <person name="Blumenthal T."/>
            <person name="Brent M.R."/>
            <person name="Chen N."/>
            <person name="Chinwalla A."/>
            <person name="Clarke L."/>
            <person name="Clee C."/>
            <person name="Coghlan A."/>
            <person name="Coulson A."/>
            <person name="D'Eustachio P."/>
            <person name="Fitch D.H."/>
            <person name="Fulton L.A."/>
            <person name="Fulton R.E."/>
            <person name="Griffiths-Jones S."/>
            <person name="Harris T.W."/>
            <person name="Hillier L.W."/>
            <person name="Kamath R."/>
            <person name="Kuwabara P.E."/>
            <person name="Mardis E.R."/>
            <person name="Marra M.A."/>
            <person name="Miner T.L."/>
            <person name="Minx P."/>
            <person name="Mullikin J.C."/>
            <person name="Plumb R.W."/>
            <person name="Rogers J."/>
            <person name="Schein J.E."/>
            <person name="Sohrmann M."/>
            <person name="Spieth J."/>
            <person name="Stajich J.E."/>
            <person name="Wei C."/>
            <person name="Willey D."/>
            <person name="Wilson R.K."/>
            <person name="Durbin R."/>
            <person name="Waterston R.H."/>
        </authorList>
    </citation>
    <scope>NUCLEOTIDE SEQUENCE [LARGE SCALE GENOMIC DNA]</scope>
    <source>
        <strain evidence="1 2">AF16</strain>
    </source>
</reference>
<evidence type="ECO:0000313" key="2">
    <source>
        <dbReference type="Proteomes" id="UP000008549"/>
    </source>
</evidence>
<sequence>MSNPQALQMDSEDVEFVEDNQAQPDAQPEAQPIFNNDLQGPVLTPMLYAAMVQPFMAKIVEQQKTIEGLEEKNRDLLLQQPLNFWKRVEEAAILQEPVVSPPTAAPVKPTSFEEGVQLWRTNGFRNIKIPNIDMSRLLFSPTKGILQQCVTKVSNGIMLYNMSLRSLWRQPKLNLRTYYLKLRHFETDFFRYFWFFSMEHWDKLSKETQNEWCGKGLILAKWQNIQVDLGLILLGNLRDGKLPY</sequence>
<dbReference type="CTD" id="68917682"/>
<evidence type="ECO:0000313" key="1">
    <source>
        <dbReference type="EMBL" id="CAS00876.1"/>
    </source>
</evidence>
<proteinExistence type="predicted"/>
<dbReference type="RefSeq" id="XP_045100434.1">
    <property type="nucleotide sequence ID" value="XM_045242932.1"/>
</dbReference>
<dbReference type="OMA" id="NANNALM"/>
<dbReference type="GeneID" id="68917682"/>
<dbReference type="AlphaFoldDB" id="B6ILU6"/>
<protein>
    <submittedName>
        <fullName evidence="1">Protein CBG26201</fullName>
    </submittedName>
</protein>